<evidence type="ECO:0000256" key="5">
    <source>
        <dbReference type="ARBA" id="ARBA00023004"/>
    </source>
</evidence>
<dbReference type="EMBL" id="JQ256784">
    <property type="protein sequence ID" value="AFI78557.1"/>
    <property type="molecule type" value="Genomic_DNA"/>
</dbReference>
<dbReference type="Pfam" id="PF20514">
    <property type="entry name" value="WHD_ROXA"/>
    <property type="match status" value="1"/>
</dbReference>
<organism evidence="7">
    <name type="scientific">uncultured bacterium ws172H5</name>
    <dbReference type="NCBI Taxonomy" id="1131829"/>
    <lineage>
        <taxon>Bacteria</taxon>
        <taxon>environmental samples</taxon>
    </lineage>
</organism>
<evidence type="ECO:0000259" key="6">
    <source>
        <dbReference type="PROSITE" id="PS51184"/>
    </source>
</evidence>
<dbReference type="InterPro" id="IPR003347">
    <property type="entry name" value="JmjC_dom"/>
</dbReference>
<dbReference type="InterPro" id="IPR039994">
    <property type="entry name" value="NO66-like"/>
</dbReference>
<dbReference type="SUPFAM" id="SSF51197">
    <property type="entry name" value="Clavaminate synthase-like"/>
    <property type="match status" value="1"/>
</dbReference>
<dbReference type="GO" id="GO:0016706">
    <property type="term" value="F:2-oxoglutarate-dependent dioxygenase activity"/>
    <property type="evidence" value="ECO:0007669"/>
    <property type="project" value="TreeGrafter"/>
</dbReference>
<dbReference type="AlphaFoldDB" id="I1X4Y2"/>
<dbReference type="PANTHER" id="PTHR13096:SF8">
    <property type="entry name" value="RIBOSOMAL OXYGENASE 1"/>
    <property type="match status" value="1"/>
</dbReference>
<name>I1X4Y2_9BACT</name>
<reference evidence="7" key="1">
    <citation type="journal article" date="2012" name="ISME J.">
        <title>Roseobacter clade bacteria are abundant in coastal sediments and encode a novel combination of sulfur oxidation genes.</title>
        <authorList>
            <person name="Lenk S."/>
            <person name="Moraru C."/>
            <person name="Hahnke S."/>
            <person name="Arnds J."/>
            <person name="Richter M."/>
            <person name="Kube M."/>
            <person name="Reinhardt R."/>
            <person name="Brinkhoff T."/>
            <person name="Harder J."/>
            <person name="Amann R."/>
            <person name="Mussmann M."/>
        </authorList>
    </citation>
    <scope>NUCLEOTIDE SEQUENCE</scope>
</reference>
<sequence length="386" mass="44282">MQLLGGLSADEFLQQYWQKKPLLIRQAIPGYSAPLSPDELAGLACEQEVESRLILEKDANAPWRLELGPFTETRFSQLPATHWTLLIQKANQLLPQLAELLDQFNFIPNWRVDDVMVSYAPTFGSVGPHVDQYDVFLLQGLGTRRWKISTRDCSQTPLLENTELQILREFTPEQDWLLEPGDMLYLPPNVAHHGVAQEDCMTFSIGFRAPRYSELLTAWTDDQALLLPDCLHYQDPDLQAATHNGEIAATALEIIRAIIRQQFIKDQDIDRWFGQYITEPASEQPPYEAETCLSTEQFQSSLSEYGELWRSEYSRLAFIRENDIVRLYVDGQEFELGAEYAGLVALLCDQRRYQVNEIQQHLFNLKPFDLLTSLYNMGAVEFPDNG</sequence>
<dbReference type="GO" id="GO:0046872">
    <property type="term" value="F:metal ion binding"/>
    <property type="evidence" value="ECO:0007669"/>
    <property type="project" value="UniProtKB-KW"/>
</dbReference>
<comment type="cofactor">
    <cofactor evidence="1">
        <name>Fe(2+)</name>
        <dbReference type="ChEBI" id="CHEBI:29033"/>
    </cofactor>
</comment>
<dbReference type="Gene3D" id="2.60.120.650">
    <property type="entry name" value="Cupin"/>
    <property type="match status" value="1"/>
</dbReference>
<gene>
    <name evidence="7" type="ORF">ws172H5_0051</name>
</gene>
<evidence type="ECO:0000256" key="1">
    <source>
        <dbReference type="ARBA" id="ARBA00001954"/>
    </source>
</evidence>
<evidence type="ECO:0000256" key="2">
    <source>
        <dbReference type="ARBA" id="ARBA00022723"/>
    </source>
</evidence>
<dbReference type="SMART" id="SM00558">
    <property type="entry name" value="JmjC"/>
    <property type="match status" value="1"/>
</dbReference>
<keyword evidence="2" id="KW-0479">Metal-binding</keyword>
<dbReference type="PANTHER" id="PTHR13096">
    <property type="entry name" value="MINA53 MYC INDUCED NUCLEAR ANTIGEN"/>
    <property type="match status" value="1"/>
</dbReference>
<dbReference type="Gene3D" id="3.40.366.30">
    <property type="entry name" value="50S ribosomal protein L16 arginine hydroxylase, Chain A, Domain 2"/>
    <property type="match status" value="1"/>
</dbReference>
<dbReference type="InterPro" id="IPR046799">
    <property type="entry name" value="ROXA-like_wH"/>
</dbReference>
<feature type="domain" description="JmjC" evidence="6">
    <location>
        <begin position="96"/>
        <end position="224"/>
    </location>
</feature>
<keyword evidence="3" id="KW-0223">Dioxygenase</keyword>
<evidence type="ECO:0000313" key="7">
    <source>
        <dbReference type="EMBL" id="AFI78557.1"/>
    </source>
</evidence>
<evidence type="ECO:0000256" key="3">
    <source>
        <dbReference type="ARBA" id="ARBA00022964"/>
    </source>
</evidence>
<protein>
    <submittedName>
        <fullName evidence="7">Cupin superfamily protein</fullName>
    </submittedName>
</protein>
<keyword evidence="4" id="KW-0560">Oxidoreductase</keyword>
<proteinExistence type="predicted"/>
<accession>I1X4Y2</accession>
<dbReference type="Pfam" id="PF08007">
    <property type="entry name" value="JmjC_2"/>
    <property type="match status" value="1"/>
</dbReference>
<keyword evidence="5" id="KW-0408">Iron</keyword>
<dbReference type="PROSITE" id="PS51184">
    <property type="entry name" value="JMJC"/>
    <property type="match status" value="1"/>
</dbReference>
<evidence type="ECO:0000256" key="4">
    <source>
        <dbReference type="ARBA" id="ARBA00023002"/>
    </source>
</evidence>